<evidence type="ECO:0000313" key="2">
    <source>
        <dbReference type="Proteomes" id="UP000298327"/>
    </source>
</evidence>
<keyword evidence="2" id="KW-1185">Reference proteome</keyword>
<sequence>MLAARSHGRIGGRKPASASTSSVHFDFVKPPVARALYVPNPSQSSASRTYMCAVGVLAARHPDPASARFKLLGYRFPRAVMECYATTARLVNVCRTYAASCHIAIRGSPLGDAGASEANAAGRCDTFWAVYFDAVEFDAGAML</sequence>
<proteinExistence type="predicted"/>
<evidence type="ECO:0000313" key="1">
    <source>
        <dbReference type="EMBL" id="TFY51156.1"/>
    </source>
</evidence>
<dbReference type="Proteomes" id="UP000298327">
    <property type="component" value="Unassembled WGS sequence"/>
</dbReference>
<name>A0A4Y9XM44_9AGAM</name>
<organism evidence="1 2">
    <name type="scientific">Dentipellis fragilis</name>
    <dbReference type="NCBI Taxonomy" id="205917"/>
    <lineage>
        <taxon>Eukaryota</taxon>
        <taxon>Fungi</taxon>
        <taxon>Dikarya</taxon>
        <taxon>Basidiomycota</taxon>
        <taxon>Agaricomycotina</taxon>
        <taxon>Agaricomycetes</taxon>
        <taxon>Russulales</taxon>
        <taxon>Hericiaceae</taxon>
        <taxon>Dentipellis</taxon>
    </lineage>
</organism>
<protein>
    <submittedName>
        <fullName evidence="1">Uncharacterized protein</fullName>
    </submittedName>
</protein>
<comment type="caution">
    <text evidence="1">The sequence shown here is derived from an EMBL/GenBank/DDBJ whole genome shotgun (WGS) entry which is preliminary data.</text>
</comment>
<dbReference type="AlphaFoldDB" id="A0A4Y9XM44"/>
<reference evidence="1 2" key="1">
    <citation type="submission" date="2019-02" db="EMBL/GenBank/DDBJ databases">
        <title>Genome sequencing of the rare red list fungi Dentipellis fragilis.</title>
        <authorList>
            <person name="Buettner E."/>
            <person name="Kellner H."/>
        </authorList>
    </citation>
    <scope>NUCLEOTIDE SEQUENCE [LARGE SCALE GENOMIC DNA]</scope>
    <source>
        <strain evidence="1 2">DSM 105465</strain>
    </source>
</reference>
<accession>A0A4Y9XM44</accession>
<gene>
    <name evidence="1" type="ORF">EVG20_g11137</name>
</gene>
<dbReference type="EMBL" id="SEOQ01001594">
    <property type="protein sequence ID" value="TFY51156.1"/>
    <property type="molecule type" value="Genomic_DNA"/>
</dbReference>